<reference evidence="2" key="1">
    <citation type="journal article" date="2019" name="Int. J. Syst. Evol. Microbiol.">
        <title>The Global Catalogue of Microorganisms (GCM) 10K type strain sequencing project: providing services to taxonomists for standard genome sequencing and annotation.</title>
        <authorList>
            <consortium name="The Broad Institute Genomics Platform"/>
            <consortium name="The Broad Institute Genome Sequencing Center for Infectious Disease"/>
            <person name="Wu L."/>
            <person name="Ma J."/>
        </authorList>
    </citation>
    <scope>NUCLEOTIDE SEQUENCE [LARGE SCALE GENOMIC DNA]</scope>
    <source>
        <strain evidence="2">JCM 17906</strain>
    </source>
</reference>
<evidence type="ECO:0000313" key="1">
    <source>
        <dbReference type="EMBL" id="GAA4560079.1"/>
    </source>
</evidence>
<accession>A0ABP8S3F3</accession>
<keyword evidence="2" id="KW-1185">Reference proteome</keyword>
<dbReference type="Proteomes" id="UP001501598">
    <property type="component" value="Unassembled WGS sequence"/>
</dbReference>
<organism evidence="1 2">
    <name type="scientific">Pseudonocardia xishanensis</name>
    <dbReference type="NCBI Taxonomy" id="630995"/>
    <lineage>
        <taxon>Bacteria</taxon>
        <taxon>Bacillati</taxon>
        <taxon>Actinomycetota</taxon>
        <taxon>Actinomycetes</taxon>
        <taxon>Pseudonocardiales</taxon>
        <taxon>Pseudonocardiaceae</taxon>
        <taxon>Pseudonocardia</taxon>
    </lineage>
</organism>
<dbReference type="EMBL" id="BAABGT010000122">
    <property type="protein sequence ID" value="GAA4560079.1"/>
    <property type="molecule type" value="Genomic_DNA"/>
</dbReference>
<comment type="caution">
    <text evidence="1">The sequence shown here is derived from an EMBL/GenBank/DDBJ whole genome shotgun (WGS) entry which is preliminary data.</text>
</comment>
<evidence type="ECO:0000313" key="2">
    <source>
        <dbReference type="Proteomes" id="UP001501598"/>
    </source>
</evidence>
<name>A0ABP8S3F3_9PSEU</name>
<proteinExistence type="predicted"/>
<dbReference type="RefSeq" id="WP_345427704.1">
    <property type="nucleotide sequence ID" value="NZ_BAABGT010000122.1"/>
</dbReference>
<sequence>MTKIVDRLMSYPGVWNDRATAHLRVYTHEDSVVAIIGQLTDHLASSVSNQIELIVAGLEADYGDRVIIVEHHPAGTGVPVDELWASVTGGSLHPVWTPLSTTAVEALAGEPVPVWPAHRYSESALRDRRDR</sequence>
<gene>
    <name evidence="1" type="ORF">GCM10023175_69320</name>
</gene>
<protein>
    <submittedName>
        <fullName evidence="1">Uncharacterized protein</fullName>
    </submittedName>
</protein>